<feature type="compositionally biased region" description="Basic and acidic residues" evidence="2">
    <location>
        <begin position="115"/>
        <end position="129"/>
    </location>
</feature>
<feature type="compositionally biased region" description="Pro residues" evidence="2">
    <location>
        <begin position="100"/>
        <end position="114"/>
    </location>
</feature>
<dbReference type="EMBL" id="CADCTL010000051">
    <property type="protein sequence ID" value="CAA9222504.1"/>
    <property type="molecule type" value="Genomic_DNA"/>
</dbReference>
<feature type="region of interest" description="Disordered" evidence="2">
    <location>
        <begin position="74"/>
        <end position="129"/>
    </location>
</feature>
<keyword evidence="3" id="KW-0812">Transmembrane</keyword>
<feature type="coiled-coil region" evidence="1">
    <location>
        <begin position="43"/>
        <end position="70"/>
    </location>
</feature>
<keyword evidence="3" id="KW-1133">Transmembrane helix</keyword>
<evidence type="ECO:0000256" key="1">
    <source>
        <dbReference type="SAM" id="Coils"/>
    </source>
</evidence>
<keyword evidence="3" id="KW-0472">Membrane</keyword>
<sequence>MMASFHDLAARLAIPGLPEWTGVAALLALLLVGLAYLLMPFSVFGVKGRLDALEAQLDEIRDEIRGLSIRLSDGPRRSATEEWVDPPSRPRGVAEVQPRVNPPIPPPASWPDPPRGGRPEPRLDWPTRR</sequence>
<protein>
    <submittedName>
        <fullName evidence="4">Uncharacterized protein</fullName>
    </submittedName>
</protein>
<evidence type="ECO:0000313" key="4">
    <source>
        <dbReference type="EMBL" id="CAA9222504.1"/>
    </source>
</evidence>
<reference evidence="4" key="1">
    <citation type="submission" date="2020-02" db="EMBL/GenBank/DDBJ databases">
        <authorList>
            <person name="Meier V. D."/>
        </authorList>
    </citation>
    <scope>NUCLEOTIDE SEQUENCE</scope>
    <source>
        <strain evidence="4">AVDCRST_MAG04</strain>
    </source>
</reference>
<organism evidence="4">
    <name type="scientific">uncultured Acetobacteraceae bacterium</name>
    <dbReference type="NCBI Taxonomy" id="169975"/>
    <lineage>
        <taxon>Bacteria</taxon>
        <taxon>Pseudomonadati</taxon>
        <taxon>Pseudomonadota</taxon>
        <taxon>Alphaproteobacteria</taxon>
        <taxon>Acetobacterales</taxon>
        <taxon>Acetobacteraceae</taxon>
        <taxon>environmental samples</taxon>
    </lineage>
</organism>
<accession>A0A6J4HFT6</accession>
<keyword evidence="1" id="KW-0175">Coiled coil</keyword>
<evidence type="ECO:0000256" key="3">
    <source>
        <dbReference type="SAM" id="Phobius"/>
    </source>
</evidence>
<evidence type="ECO:0000256" key="2">
    <source>
        <dbReference type="SAM" id="MobiDB-lite"/>
    </source>
</evidence>
<dbReference type="AlphaFoldDB" id="A0A6J4HFT6"/>
<name>A0A6J4HFT6_9PROT</name>
<gene>
    <name evidence="4" type="ORF">AVDCRST_MAG04-692</name>
</gene>
<proteinExistence type="predicted"/>
<feature type="transmembrane region" description="Helical" evidence="3">
    <location>
        <begin position="20"/>
        <end position="39"/>
    </location>
</feature>